<organism evidence="1 2">
    <name type="scientific">Thiospirochaeta perfilievii</name>
    <dbReference type="NCBI Taxonomy" id="252967"/>
    <lineage>
        <taxon>Bacteria</taxon>
        <taxon>Pseudomonadati</taxon>
        <taxon>Spirochaetota</taxon>
        <taxon>Spirochaetia</taxon>
        <taxon>Spirochaetales</taxon>
        <taxon>Spirochaetaceae</taxon>
        <taxon>Thiospirochaeta</taxon>
    </lineage>
</organism>
<dbReference type="PANTHER" id="PTHR37512">
    <property type="entry name" value="TRIFUNCTIONAL NAD BIOSYNTHESIS/REGULATOR PROTEIN NADR"/>
    <property type="match status" value="1"/>
</dbReference>
<dbReference type="SUPFAM" id="SSF52374">
    <property type="entry name" value="Nucleotidylyl transferase"/>
    <property type="match status" value="1"/>
</dbReference>
<dbReference type="InterPro" id="IPR052735">
    <property type="entry name" value="NAD_biosynth-regulator"/>
</dbReference>
<dbReference type="RefSeq" id="WP_149568380.1">
    <property type="nucleotide sequence ID" value="NZ_CP035807.1"/>
</dbReference>
<reference evidence="1 2" key="2">
    <citation type="submission" date="2019-09" db="EMBL/GenBank/DDBJ databases">
        <title>Complete Genome Sequence and Methylome Analysis of free living Spirochaetas.</title>
        <authorList>
            <person name="Leshcheva N."/>
            <person name="Mikheeva N."/>
        </authorList>
    </citation>
    <scope>NUCLEOTIDE SEQUENCE [LARGE SCALE GENOMIC DNA]</scope>
    <source>
        <strain evidence="1 2">P</strain>
    </source>
</reference>
<proteinExistence type="predicted"/>
<evidence type="ECO:0008006" key="3">
    <source>
        <dbReference type="Google" id="ProtNLM"/>
    </source>
</evidence>
<protein>
    <recommendedName>
        <fullName evidence="3">Cytidyltransferase-like domain-containing protein</fullName>
    </recommendedName>
</protein>
<dbReference type="InterPro" id="IPR014729">
    <property type="entry name" value="Rossmann-like_a/b/a_fold"/>
</dbReference>
<sequence length="147" mass="17361">MPLHTGHLNLIDYGLKYCKKITLLLVASKDDPIEAELRYSWLLEHYKEYKNISVDVTYRDNINALPQRDRTSAWCKFVKEEYPNLDSIISSETYGDTLADYLGVKHLKFDHKREITPISATEIRDNYKKHIHYLPDHVKVFFNNSEK</sequence>
<dbReference type="Gene3D" id="3.40.50.620">
    <property type="entry name" value="HUPs"/>
    <property type="match status" value="1"/>
</dbReference>
<gene>
    <name evidence="1" type="ORF">EW093_10585</name>
</gene>
<dbReference type="AlphaFoldDB" id="A0A5C1QDT1"/>
<dbReference type="EMBL" id="CP035807">
    <property type="protein sequence ID" value="QEN05139.1"/>
    <property type="molecule type" value="Genomic_DNA"/>
</dbReference>
<name>A0A5C1QDT1_9SPIO</name>
<evidence type="ECO:0000313" key="1">
    <source>
        <dbReference type="EMBL" id="QEN05139.1"/>
    </source>
</evidence>
<dbReference type="OrthoDB" id="9151999at2"/>
<dbReference type="KEGG" id="sper:EW093_10585"/>
<dbReference type="PANTHER" id="PTHR37512:SF1">
    <property type="entry name" value="NADR_TTD14 AAA DOMAIN-CONTAINING PROTEIN"/>
    <property type="match status" value="1"/>
</dbReference>
<keyword evidence="2" id="KW-1185">Reference proteome</keyword>
<reference evidence="1 2" key="1">
    <citation type="submission" date="2019-02" db="EMBL/GenBank/DDBJ databases">
        <authorList>
            <person name="Fomenkov A."/>
            <person name="Dubinina G."/>
            <person name="Grabovich M."/>
            <person name="Vincze T."/>
            <person name="Roberts R.J."/>
        </authorList>
    </citation>
    <scope>NUCLEOTIDE SEQUENCE [LARGE SCALE GENOMIC DNA]</scope>
    <source>
        <strain evidence="1 2">P</strain>
    </source>
</reference>
<accession>A0A5C1QDT1</accession>
<evidence type="ECO:0000313" key="2">
    <source>
        <dbReference type="Proteomes" id="UP000323824"/>
    </source>
</evidence>
<dbReference type="Proteomes" id="UP000323824">
    <property type="component" value="Chromosome"/>
</dbReference>